<feature type="region of interest" description="Disordered" evidence="1">
    <location>
        <begin position="1"/>
        <end position="49"/>
    </location>
</feature>
<evidence type="ECO:0000313" key="2">
    <source>
        <dbReference type="EMBL" id="KAK6642763.1"/>
    </source>
</evidence>
<evidence type="ECO:0000313" key="3">
    <source>
        <dbReference type="Proteomes" id="UP001372834"/>
    </source>
</evidence>
<dbReference type="EMBL" id="JAWJWE010000002">
    <property type="protein sequence ID" value="KAK6642763.1"/>
    <property type="molecule type" value="Genomic_DNA"/>
</dbReference>
<reference evidence="2 3" key="1">
    <citation type="submission" date="2023-10" db="EMBL/GenBank/DDBJ databases">
        <title>Genomes of two closely related lineages of the louse Polyplax serrata with different host specificities.</title>
        <authorList>
            <person name="Martinu J."/>
            <person name="Tarabai H."/>
            <person name="Stefka J."/>
            <person name="Hypsa V."/>
        </authorList>
    </citation>
    <scope>NUCLEOTIDE SEQUENCE [LARGE SCALE GENOMIC DNA]</scope>
    <source>
        <strain evidence="2">HR10_N</strain>
    </source>
</reference>
<name>A0AAN8SAQ3_POLSC</name>
<evidence type="ECO:0000256" key="1">
    <source>
        <dbReference type="SAM" id="MobiDB-lite"/>
    </source>
</evidence>
<sequence length="63" mass="6604">RMKGKKGGEEESWTPKEKWSSGDGAKAGESPGRRTSGRGGQETSAAVTKGSSDFCCLKALNDI</sequence>
<dbReference type="AlphaFoldDB" id="A0AAN8SAQ3"/>
<dbReference type="Proteomes" id="UP001372834">
    <property type="component" value="Unassembled WGS sequence"/>
</dbReference>
<comment type="caution">
    <text evidence="2">The sequence shown here is derived from an EMBL/GenBank/DDBJ whole genome shotgun (WGS) entry which is preliminary data.</text>
</comment>
<feature type="compositionally biased region" description="Basic and acidic residues" evidence="1">
    <location>
        <begin position="1"/>
        <end position="20"/>
    </location>
</feature>
<protein>
    <submittedName>
        <fullName evidence="2">Uncharacterized protein</fullName>
    </submittedName>
</protein>
<organism evidence="2 3">
    <name type="scientific">Polyplax serrata</name>
    <name type="common">Common mouse louse</name>
    <dbReference type="NCBI Taxonomy" id="468196"/>
    <lineage>
        <taxon>Eukaryota</taxon>
        <taxon>Metazoa</taxon>
        <taxon>Ecdysozoa</taxon>
        <taxon>Arthropoda</taxon>
        <taxon>Hexapoda</taxon>
        <taxon>Insecta</taxon>
        <taxon>Pterygota</taxon>
        <taxon>Neoptera</taxon>
        <taxon>Paraneoptera</taxon>
        <taxon>Psocodea</taxon>
        <taxon>Troctomorpha</taxon>
        <taxon>Phthiraptera</taxon>
        <taxon>Anoplura</taxon>
        <taxon>Polyplacidae</taxon>
        <taxon>Polyplax</taxon>
    </lineage>
</organism>
<proteinExistence type="predicted"/>
<accession>A0AAN8SAQ3</accession>
<gene>
    <name evidence="2" type="ORF">RUM43_004265</name>
</gene>
<feature type="non-terminal residue" evidence="2">
    <location>
        <position position="1"/>
    </location>
</feature>